<feature type="binding site" evidence="4 6">
    <location>
        <position position="325"/>
    </location>
    <ligand>
        <name>substrate</name>
    </ligand>
</feature>
<dbReference type="FunFam" id="3.20.20.10:FF:000002">
    <property type="entry name" value="Alanine racemase"/>
    <property type="match status" value="1"/>
</dbReference>
<gene>
    <name evidence="9" type="ORF">HNR24_002585</name>
</gene>
<dbReference type="PANTHER" id="PTHR30511:SF0">
    <property type="entry name" value="ALANINE RACEMASE, CATABOLIC-RELATED"/>
    <property type="match status" value="1"/>
</dbReference>
<dbReference type="Pfam" id="PF00842">
    <property type="entry name" value="Ala_racemase_C"/>
    <property type="match status" value="1"/>
</dbReference>
<keyword evidence="2 4" id="KW-0663">Pyridoxal phosphate</keyword>
<dbReference type="InterPro" id="IPR011079">
    <property type="entry name" value="Ala_racemase_C"/>
</dbReference>
<dbReference type="EMBL" id="JACJIH010000001">
    <property type="protein sequence ID" value="MBA8922652.1"/>
    <property type="molecule type" value="Genomic_DNA"/>
</dbReference>
<dbReference type="HAMAP" id="MF_01201">
    <property type="entry name" value="Ala_racemase"/>
    <property type="match status" value="1"/>
</dbReference>
<dbReference type="GO" id="GO:0030632">
    <property type="term" value="P:D-alanine biosynthetic process"/>
    <property type="evidence" value="ECO:0007669"/>
    <property type="project" value="UniProtKB-UniRule"/>
</dbReference>
<evidence type="ECO:0000256" key="1">
    <source>
        <dbReference type="ARBA" id="ARBA00001933"/>
    </source>
</evidence>
<evidence type="ECO:0000256" key="6">
    <source>
        <dbReference type="PIRSR" id="PIRSR600821-52"/>
    </source>
</evidence>
<comment type="catalytic activity">
    <reaction evidence="4">
        <text>L-alanine = D-alanine</text>
        <dbReference type="Rhea" id="RHEA:20249"/>
        <dbReference type="ChEBI" id="CHEBI:57416"/>
        <dbReference type="ChEBI" id="CHEBI:57972"/>
        <dbReference type="EC" id="5.1.1.1"/>
    </reaction>
</comment>
<dbReference type="Gene3D" id="3.20.20.10">
    <property type="entry name" value="Alanine racemase"/>
    <property type="match status" value="1"/>
</dbReference>
<name>A0A839FWT5_9MICC</name>
<feature type="compositionally biased region" description="Low complexity" evidence="7">
    <location>
        <begin position="411"/>
        <end position="427"/>
    </location>
</feature>
<dbReference type="GO" id="GO:0008784">
    <property type="term" value="F:alanine racemase activity"/>
    <property type="evidence" value="ECO:0007669"/>
    <property type="project" value="UniProtKB-UniRule"/>
</dbReference>
<evidence type="ECO:0000259" key="8">
    <source>
        <dbReference type="SMART" id="SM01005"/>
    </source>
</evidence>
<dbReference type="PANTHER" id="PTHR30511">
    <property type="entry name" value="ALANINE RACEMASE"/>
    <property type="match status" value="1"/>
</dbReference>
<feature type="modified residue" description="N6-(pyridoxal phosphate)lysine" evidence="4 5">
    <location>
        <position position="48"/>
    </location>
</feature>
<evidence type="ECO:0000256" key="2">
    <source>
        <dbReference type="ARBA" id="ARBA00022898"/>
    </source>
</evidence>
<dbReference type="InterPro" id="IPR020622">
    <property type="entry name" value="Ala_racemase_pyridoxalP-BS"/>
</dbReference>
<dbReference type="Proteomes" id="UP000546252">
    <property type="component" value="Unassembled WGS sequence"/>
</dbReference>
<feature type="domain" description="Alanine racemase C-terminal" evidence="8">
    <location>
        <begin position="257"/>
        <end position="383"/>
    </location>
</feature>
<dbReference type="SUPFAM" id="SSF50621">
    <property type="entry name" value="Alanine racemase C-terminal domain-like"/>
    <property type="match status" value="1"/>
</dbReference>
<dbReference type="GO" id="GO:0005829">
    <property type="term" value="C:cytosol"/>
    <property type="evidence" value="ECO:0007669"/>
    <property type="project" value="TreeGrafter"/>
</dbReference>
<feature type="active site" description="Proton acceptor; specific for D-alanine" evidence="4">
    <location>
        <position position="48"/>
    </location>
</feature>
<accession>A0A839FWT5</accession>
<dbReference type="AlphaFoldDB" id="A0A839FWT5"/>
<dbReference type="InterPro" id="IPR009006">
    <property type="entry name" value="Ala_racemase/Decarboxylase_C"/>
</dbReference>
<comment type="similarity">
    <text evidence="4">Belongs to the alanine racemase family.</text>
</comment>
<dbReference type="GO" id="GO:0030170">
    <property type="term" value="F:pyridoxal phosphate binding"/>
    <property type="evidence" value="ECO:0007669"/>
    <property type="project" value="UniProtKB-UniRule"/>
</dbReference>
<comment type="pathway">
    <text evidence="4">Amino-acid biosynthesis; D-alanine biosynthesis; D-alanine from L-alanine: step 1/1.</text>
</comment>
<dbReference type="Pfam" id="PF01168">
    <property type="entry name" value="Ala_racemase_N"/>
    <property type="match status" value="1"/>
</dbReference>
<dbReference type="InterPro" id="IPR000821">
    <property type="entry name" value="Ala_racemase"/>
</dbReference>
<feature type="binding site" evidence="4 6">
    <location>
        <position position="145"/>
    </location>
    <ligand>
        <name>substrate</name>
    </ligand>
</feature>
<evidence type="ECO:0000313" key="9">
    <source>
        <dbReference type="EMBL" id="MBA8922652.1"/>
    </source>
</evidence>
<dbReference type="GO" id="GO:0009252">
    <property type="term" value="P:peptidoglycan biosynthetic process"/>
    <property type="evidence" value="ECO:0007669"/>
    <property type="project" value="TreeGrafter"/>
</dbReference>
<evidence type="ECO:0000256" key="3">
    <source>
        <dbReference type="ARBA" id="ARBA00023235"/>
    </source>
</evidence>
<sequence>MSIHGDPRATFHPEAAERAAVIDPAAIRHNVRTIASYVQPAKVLVAVKAEGYGHGAVTAARAALEAGADWLGTAHVSEALVLRRAGIQAPILAWLHTRGTDFAAALGEHIDLGISGWEIHHVARAAESLQKPARVHLKIDTGLGRNGCTIEEWPELLRLAAQYQERGLLSVEGIFTHLAVADEPDRRETDDQLAVYRRALELAEEHRIVPDLRHVANTPGAFSRPDAHFDMVRVGVGVYGHSPFADRTAEDLGLRPAMELRTTVANVKRVPTGQGISYGLTHRVDRPTSLALIPMGYADGIPRVAVHAPVWIQGRRYQSVGRVAMDQFVVDLGEEETDVQVGDEVVIFGGDSGIEAADWGSAAGTINYEIITRIGERVPRIVQDSGLDSTQDSEPGVPRASAPGSARDSEQNPGQNPGQNAGQGAAGTPDGGERRDLA</sequence>
<feature type="region of interest" description="Disordered" evidence="7">
    <location>
        <begin position="385"/>
        <end position="438"/>
    </location>
</feature>
<dbReference type="Gene3D" id="2.40.37.10">
    <property type="entry name" value="Lyase, Ornithine Decarboxylase, Chain A, domain 1"/>
    <property type="match status" value="1"/>
</dbReference>
<comment type="function">
    <text evidence="4">Catalyzes the interconversion of L-alanine and D-alanine. May also act on other amino acids.</text>
</comment>
<evidence type="ECO:0000256" key="4">
    <source>
        <dbReference type="HAMAP-Rule" id="MF_01201"/>
    </source>
</evidence>
<reference evidence="9 10" key="1">
    <citation type="submission" date="2020-08" db="EMBL/GenBank/DDBJ databases">
        <title>Sequencing the genomes of 1000 actinobacteria strains.</title>
        <authorList>
            <person name="Klenk H.-P."/>
        </authorList>
    </citation>
    <scope>NUCLEOTIDE SEQUENCE [LARGE SCALE GENOMIC DNA]</scope>
    <source>
        <strain evidence="9 10">DSM 19081</strain>
    </source>
</reference>
<dbReference type="CDD" id="cd00430">
    <property type="entry name" value="PLPDE_III_AR"/>
    <property type="match status" value="1"/>
</dbReference>
<evidence type="ECO:0000313" key="10">
    <source>
        <dbReference type="Proteomes" id="UP000546252"/>
    </source>
</evidence>
<comment type="cofactor">
    <cofactor evidence="1 4 5">
        <name>pyridoxal 5'-phosphate</name>
        <dbReference type="ChEBI" id="CHEBI:597326"/>
    </cofactor>
</comment>
<dbReference type="RefSeq" id="WP_182495968.1">
    <property type="nucleotide sequence ID" value="NZ_BAAAKT010000001.1"/>
</dbReference>
<evidence type="ECO:0000256" key="5">
    <source>
        <dbReference type="PIRSR" id="PIRSR600821-50"/>
    </source>
</evidence>
<dbReference type="PROSITE" id="PS00395">
    <property type="entry name" value="ALANINE_RACEMASE"/>
    <property type="match status" value="1"/>
</dbReference>
<dbReference type="SMART" id="SM01005">
    <property type="entry name" value="Ala_racemase_C"/>
    <property type="match status" value="1"/>
</dbReference>
<dbReference type="UniPathway" id="UPA00042">
    <property type="reaction ID" value="UER00497"/>
</dbReference>
<dbReference type="InterPro" id="IPR001608">
    <property type="entry name" value="Ala_racemase_N"/>
</dbReference>
<dbReference type="EC" id="5.1.1.1" evidence="4"/>
<protein>
    <recommendedName>
        <fullName evidence="4">Alanine racemase</fullName>
        <ecNumber evidence="4">5.1.1.1</ecNumber>
    </recommendedName>
</protein>
<dbReference type="InterPro" id="IPR029066">
    <property type="entry name" value="PLP-binding_barrel"/>
</dbReference>
<dbReference type="SUPFAM" id="SSF51419">
    <property type="entry name" value="PLP-binding barrel"/>
    <property type="match status" value="1"/>
</dbReference>
<organism evidence="9 10">
    <name type="scientific">Nesterenkonia jeotgali</name>
    <dbReference type="NCBI Taxonomy" id="317018"/>
    <lineage>
        <taxon>Bacteria</taxon>
        <taxon>Bacillati</taxon>
        <taxon>Actinomycetota</taxon>
        <taxon>Actinomycetes</taxon>
        <taxon>Micrococcales</taxon>
        <taxon>Micrococcaceae</taxon>
        <taxon>Nesterenkonia</taxon>
    </lineage>
</organism>
<evidence type="ECO:0000256" key="7">
    <source>
        <dbReference type="SAM" id="MobiDB-lite"/>
    </source>
</evidence>
<feature type="active site" description="Proton acceptor; specific for L-alanine" evidence="4">
    <location>
        <position position="278"/>
    </location>
</feature>
<proteinExistence type="inferred from homology"/>
<dbReference type="PRINTS" id="PR00992">
    <property type="entry name" value="ALARACEMASE"/>
</dbReference>
<comment type="caution">
    <text evidence="9">The sequence shown here is derived from an EMBL/GenBank/DDBJ whole genome shotgun (WGS) entry which is preliminary data.</text>
</comment>
<keyword evidence="3 4" id="KW-0413">Isomerase</keyword>
<dbReference type="NCBIfam" id="TIGR00492">
    <property type="entry name" value="alr"/>
    <property type="match status" value="1"/>
</dbReference>